<dbReference type="GO" id="GO:0005764">
    <property type="term" value="C:lysosome"/>
    <property type="evidence" value="ECO:0007669"/>
    <property type="project" value="UniProtKB-SubCell"/>
</dbReference>
<evidence type="ECO:0000256" key="19">
    <source>
        <dbReference type="ARBA" id="ARBA00023228"/>
    </source>
</evidence>
<dbReference type="GO" id="GO:0005794">
    <property type="term" value="C:Golgi apparatus"/>
    <property type="evidence" value="ECO:0007669"/>
    <property type="project" value="UniProtKB-SubCell"/>
</dbReference>
<dbReference type="Pfam" id="PF04389">
    <property type="entry name" value="Peptidase_M28"/>
    <property type="match status" value="1"/>
</dbReference>
<dbReference type="GO" id="GO:0005783">
    <property type="term" value="C:endoplasmic reticulum"/>
    <property type="evidence" value="ECO:0007669"/>
    <property type="project" value="UniProtKB-SubCell"/>
</dbReference>
<dbReference type="CDD" id="cd03883">
    <property type="entry name" value="M28_Pgcp_like"/>
    <property type="match status" value="1"/>
</dbReference>
<evidence type="ECO:0000256" key="10">
    <source>
        <dbReference type="ARBA" id="ARBA00022723"/>
    </source>
</evidence>
<dbReference type="InterPro" id="IPR007484">
    <property type="entry name" value="Peptidase_M28"/>
</dbReference>
<evidence type="ECO:0000256" key="14">
    <source>
        <dbReference type="ARBA" id="ARBA00022833"/>
    </source>
</evidence>
<evidence type="ECO:0000256" key="8">
    <source>
        <dbReference type="ARBA" id="ARBA00022645"/>
    </source>
</evidence>
<dbReference type="GO" id="GO:0004180">
    <property type="term" value="F:carboxypeptidase activity"/>
    <property type="evidence" value="ECO:0007669"/>
    <property type="project" value="UniProtKB-KW"/>
</dbReference>
<feature type="domain" description="Peptidase M28" evidence="23">
    <location>
        <begin position="272"/>
        <end position="465"/>
    </location>
</feature>
<reference evidence="24" key="1">
    <citation type="submission" date="2019-11" db="EMBL/GenBank/DDBJ databases">
        <title>The nuclear and mitochondrial genomes of Frieseomelitta varia - a highly eusocial stingless bee (Meliponini) with a permanently sterile worker caste.</title>
        <authorList>
            <person name="Freitas F.C.P."/>
            <person name="Lourenco A.P."/>
            <person name="Nunes F.M.F."/>
            <person name="Paschoal A.R."/>
            <person name="Abreu F.C.P."/>
            <person name="Barbin F.O."/>
            <person name="Bataglia L."/>
            <person name="Cardoso-Junior C.A.M."/>
            <person name="Cervoni M.S."/>
            <person name="Silva S.R."/>
            <person name="Dalarmi F."/>
            <person name="Del Lama M.A."/>
            <person name="Depintor T.S."/>
            <person name="Ferreira K.M."/>
            <person name="Goria P.S."/>
            <person name="Jaskot M.C."/>
            <person name="Lago D.C."/>
            <person name="Luna-Lucena D."/>
            <person name="Moda L.M."/>
            <person name="Nascimento L."/>
            <person name="Pedrino M."/>
            <person name="Rabico F.O."/>
            <person name="Sanches F.C."/>
            <person name="Santos D.E."/>
            <person name="Santos C.G."/>
            <person name="Vieira J."/>
            <person name="Lopes T.F."/>
            <person name="Barchuk A.R."/>
            <person name="Hartfelder K."/>
            <person name="Simoes Z.L.P."/>
            <person name="Bitondi M.M.G."/>
            <person name="Pinheiro D.G."/>
        </authorList>
    </citation>
    <scope>NUCLEOTIDE SEQUENCE</scope>
    <source>
        <strain evidence="24">USP_RPSP 00005682</strain>
        <tissue evidence="24">Whole individual</tissue>
    </source>
</reference>
<evidence type="ECO:0000256" key="20">
    <source>
        <dbReference type="ARBA" id="ARBA00025833"/>
    </source>
</evidence>
<feature type="signal peptide" evidence="22">
    <location>
        <begin position="1"/>
        <end position="20"/>
    </location>
</feature>
<keyword evidence="14" id="KW-0862">Zinc</keyword>
<keyword evidence="7" id="KW-0964">Secreted</keyword>
<evidence type="ECO:0000256" key="17">
    <source>
        <dbReference type="ARBA" id="ARBA00023145"/>
    </source>
</evidence>
<evidence type="ECO:0000256" key="21">
    <source>
        <dbReference type="ARBA" id="ARBA00033328"/>
    </source>
</evidence>
<proteinExistence type="inferred from homology"/>
<dbReference type="GO" id="GO:0005615">
    <property type="term" value="C:extracellular space"/>
    <property type="evidence" value="ECO:0007669"/>
    <property type="project" value="TreeGrafter"/>
</dbReference>
<gene>
    <name evidence="24" type="ORF">E2986_02525</name>
</gene>
<dbReference type="EMBL" id="WNWW01000614">
    <property type="protein sequence ID" value="KAF3422957.1"/>
    <property type="molecule type" value="Genomic_DNA"/>
</dbReference>
<evidence type="ECO:0000256" key="12">
    <source>
        <dbReference type="ARBA" id="ARBA00022801"/>
    </source>
</evidence>
<evidence type="ECO:0000256" key="3">
    <source>
        <dbReference type="ARBA" id="ARBA00004555"/>
    </source>
</evidence>
<feature type="chain" id="PRO_5032970523" description="Carboxypeptidase Q" evidence="22">
    <location>
        <begin position="21"/>
        <end position="481"/>
    </location>
</feature>
<protein>
    <recommendedName>
        <fullName evidence="6">Carboxypeptidase Q</fullName>
    </recommendedName>
    <alternativeName>
        <fullName evidence="21">Plasma glutamate carboxypeptidase</fullName>
    </alternativeName>
</protein>
<keyword evidence="16" id="KW-0482">Metalloprotease</keyword>
<name>A0A833RUD4_9HYME</name>
<dbReference type="PANTHER" id="PTHR12053:SF3">
    <property type="entry name" value="CARBOXYPEPTIDASE Q"/>
    <property type="match status" value="1"/>
</dbReference>
<organism evidence="24 25">
    <name type="scientific">Frieseomelitta varia</name>
    <dbReference type="NCBI Taxonomy" id="561572"/>
    <lineage>
        <taxon>Eukaryota</taxon>
        <taxon>Metazoa</taxon>
        <taxon>Ecdysozoa</taxon>
        <taxon>Arthropoda</taxon>
        <taxon>Hexapoda</taxon>
        <taxon>Insecta</taxon>
        <taxon>Pterygota</taxon>
        <taxon>Neoptera</taxon>
        <taxon>Endopterygota</taxon>
        <taxon>Hymenoptera</taxon>
        <taxon>Apocrita</taxon>
        <taxon>Aculeata</taxon>
        <taxon>Apoidea</taxon>
        <taxon>Anthophila</taxon>
        <taxon>Apidae</taxon>
        <taxon>Frieseomelitta</taxon>
    </lineage>
</organism>
<dbReference type="Gene3D" id="3.40.630.10">
    <property type="entry name" value="Zn peptidases"/>
    <property type="match status" value="1"/>
</dbReference>
<keyword evidence="18" id="KW-0325">Glycoprotein</keyword>
<dbReference type="FunFam" id="3.50.30.30:FF:000009">
    <property type="entry name" value="Carboxypeptidase Q"/>
    <property type="match status" value="1"/>
</dbReference>
<evidence type="ECO:0000256" key="5">
    <source>
        <dbReference type="ARBA" id="ARBA00010918"/>
    </source>
</evidence>
<dbReference type="InterPro" id="IPR039866">
    <property type="entry name" value="CPQ"/>
</dbReference>
<evidence type="ECO:0000256" key="7">
    <source>
        <dbReference type="ARBA" id="ARBA00022525"/>
    </source>
</evidence>
<evidence type="ECO:0000256" key="6">
    <source>
        <dbReference type="ARBA" id="ARBA00014116"/>
    </source>
</evidence>
<accession>A0A833RUD4</accession>
<evidence type="ECO:0000256" key="13">
    <source>
        <dbReference type="ARBA" id="ARBA00022824"/>
    </source>
</evidence>
<evidence type="ECO:0000256" key="4">
    <source>
        <dbReference type="ARBA" id="ARBA00004613"/>
    </source>
</evidence>
<dbReference type="Proteomes" id="UP000655588">
    <property type="component" value="Unassembled WGS sequence"/>
</dbReference>
<keyword evidence="17" id="KW-0865">Zymogen</keyword>
<comment type="caution">
    <text evidence="24">The sequence shown here is derived from an EMBL/GenBank/DDBJ whole genome shotgun (WGS) entry which is preliminary data.</text>
</comment>
<dbReference type="PANTHER" id="PTHR12053">
    <property type="entry name" value="PROTEASE FAMILY M28 PLASMA GLUTAMATE CARBOXYPEPTIDASE-RELATED"/>
    <property type="match status" value="1"/>
</dbReference>
<comment type="subunit">
    <text evidence="20">Homodimer. The monomeric form is inactive while the homodimer is active.</text>
</comment>
<evidence type="ECO:0000256" key="11">
    <source>
        <dbReference type="ARBA" id="ARBA00022729"/>
    </source>
</evidence>
<evidence type="ECO:0000256" key="1">
    <source>
        <dbReference type="ARBA" id="ARBA00004240"/>
    </source>
</evidence>
<dbReference type="SUPFAM" id="SSF53187">
    <property type="entry name" value="Zn-dependent exopeptidases"/>
    <property type="match status" value="1"/>
</dbReference>
<evidence type="ECO:0000256" key="18">
    <source>
        <dbReference type="ARBA" id="ARBA00023180"/>
    </source>
</evidence>
<sequence>MFLKKFLIIAWLFQVQSTIALESDETNNVNTCNLPQSLIKEIDSYEPFVHAIINETLYGSFKGVTWNELAYFVDTFGPRFTGTTVLERSIDYVLNKSMEFGLENVHGESVSVPHWIRGKESATLLKPRHKNIALLGLGTSVGTPPQGITAKVIVVDSFQELEDRKHEVPGKIVVFNEKYISYGETVKYRSKGATEASKYGAVAALIRSVTPYSLYTPHTGMQRYDENVTKIPVACITAEDASLFRRMSDRGTVLEINLKMQAKNLPNKVSRNVIAELKGSETPEKVVVISGHIDSWDVGQGAMDDGGGAFISWQALKLLKHLNYRPRRTNLINYNYRMIMWTGEEVGIVGANYYIKNHRSEDKNLQFVLESDSGTFMPLGFQVTGTEKVKCILERIMKLFSIVGNLKVRSPSEGPDIASWVNAGVPGGSFRSQDETYFNYHHTNADTMLVENPEALDKGTALFAALSYVLAELSVDLPHQK</sequence>
<evidence type="ECO:0000313" key="25">
    <source>
        <dbReference type="Proteomes" id="UP000655588"/>
    </source>
</evidence>
<evidence type="ECO:0000259" key="23">
    <source>
        <dbReference type="Pfam" id="PF04389"/>
    </source>
</evidence>
<keyword evidence="25" id="KW-1185">Reference proteome</keyword>
<evidence type="ECO:0000256" key="9">
    <source>
        <dbReference type="ARBA" id="ARBA00022670"/>
    </source>
</evidence>
<dbReference type="GO" id="GO:0070573">
    <property type="term" value="F:metallodipeptidase activity"/>
    <property type="evidence" value="ECO:0007669"/>
    <property type="project" value="InterPro"/>
</dbReference>
<evidence type="ECO:0000256" key="16">
    <source>
        <dbReference type="ARBA" id="ARBA00023049"/>
    </source>
</evidence>
<keyword evidence="9" id="KW-0645">Protease</keyword>
<evidence type="ECO:0000256" key="15">
    <source>
        <dbReference type="ARBA" id="ARBA00023034"/>
    </source>
</evidence>
<keyword evidence="15" id="KW-0333">Golgi apparatus</keyword>
<dbReference type="GO" id="GO:0006508">
    <property type="term" value="P:proteolysis"/>
    <property type="evidence" value="ECO:0007669"/>
    <property type="project" value="UniProtKB-KW"/>
</dbReference>
<keyword evidence="8" id="KW-0121">Carboxypeptidase</keyword>
<evidence type="ECO:0000256" key="22">
    <source>
        <dbReference type="SAM" id="SignalP"/>
    </source>
</evidence>
<keyword evidence="11 22" id="KW-0732">Signal</keyword>
<keyword evidence="13" id="KW-0256">Endoplasmic reticulum</keyword>
<keyword evidence="12" id="KW-0378">Hydrolase</keyword>
<dbReference type="AlphaFoldDB" id="A0A833RUD4"/>
<dbReference type="Gene3D" id="3.50.30.30">
    <property type="match status" value="1"/>
</dbReference>
<comment type="similarity">
    <text evidence="5">Belongs to the peptidase M28 family.</text>
</comment>
<dbReference type="GO" id="GO:0046872">
    <property type="term" value="F:metal ion binding"/>
    <property type="evidence" value="ECO:0007669"/>
    <property type="project" value="UniProtKB-KW"/>
</dbReference>
<comment type="subcellular location">
    <subcellularLocation>
        <location evidence="1">Endoplasmic reticulum</location>
    </subcellularLocation>
    <subcellularLocation>
        <location evidence="3">Golgi apparatus</location>
    </subcellularLocation>
    <subcellularLocation>
        <location evidence="2">Lysosome</location>
    </subcellularLocation>
    <subcellularLocation>
        <location evidence="4">Secreted</location>
    </subcellularLocation>
</comment>
<evidence type="ECO:0000313" key="24">
    <source>
        <dbReference type="EMBL" id="KAF3422957.1"/>
    </source>
</evidence>
<dbReference type="GO" id="GO:0043171">
    <property type="term" value="P:peptide catabolic process"/>
    <property type="evidence" value="ECO:0007669"/>
    <property type="project" value="TreeGrafter"/>
</dbReference>
<keyword evidence="19" id="KW-0458">Lysosome</keyword>
<evidence type="ECO:0000256" key="2">
    <source>
        <dbReference type="ARBA" id="ARBA00004371"/>
    </source>
</evidence>
<keyword evidence="10" id="KW-0479">Metal-binding</keyword>